<protein>
    <submittedName>
        <fullName evidence="1">Uncharacterized protein</fullName>
    </submittedName>
</protein>
<dbReference type="EMBL" id="BMIP01000006">
    <property type="protein sequence ID" value="GGD75039.1"/>
    <property type="molecule type" value="Genomic_DNA"/>
</dbReference>
<gene>
    <name evidence="1" type="ORF">GCM10010990_25840</name>
</gene>
<proteinExistence type="predicted"/>
<sequence length="89" mass="9992">MDEAFGDQPFQHGAYCGSVVVDQGRDRGLIDIRLGMERVHRGKLDRRDIEPGGPGSCEENPRFDLVQAADQMTHHAVRFHYDSPFAPVL</sequence>
<reference evidence="1" key="2">
    <citation type="submission" date="2020-09" db="EMBL/GenBank/DDBJ databases">
        <authorList>
            <person name="Sun Q."/>
            <person name="Zhou Y."/>
        </authorList>
    </citation>
    <scope>NUCLEOTIDE SEQUENCE</scope>
    <source>
        <strain evidence="1">CGMCC 1.15360</strain>
    </source>
</reference>
<organism evidence="1 2">
    <name type="scientific">Croceicoccus mobilis</name>
    <dbReference type="NCBI Taxonomy" id="1703339"/>
    <lineage>
        <taxon>Bacteria</taxon>
        <taxon>Pseudomonadati</taxon>
        <taxon>Pseudomonadota</taxon>
        <taxon>Alphaproteobacteria</taxon>
        <taxon>Sphingomonadales</taxon>
        <taxon>Erythrobacteraceae</taxon>
        <taxon>Croceicoccus</taxon>
    </lineage>
</organism>
<keyword evidence="2" id="KW-1185">Reference proteome</keyword>
<dbReference type="AlphaFoldDB" id="A0A916Z421"/>
<name>A0A916Z421_9SPHN</name>
<accession>A0A916Z421</accession>
<dbReference type="Proteomes" id="UP000612349">
    <property type="component" value="Unassembled WGS sequence"/>
</dbReference>
<comment type="caution">
    <text evidence="1">The sequence shown here is derived from an EMBL/GenBank/DDBJ whole genome shotgun (WGS) entry which is preliminary data.</text>
</comment>
<evidence type="ECO:0000313" key="2">
    <source>
        <dbReference type="Proteomes" id="UP000612349"/>
    </source>
</evidence>
<reference evidence="1" key="1">
    <citation type="journal article" date="2014" name="Int. J. Syst. Evol. Microbiol.">
        <title>Complete genome sequence of Corynebacterium casei LMG S-19264T (=DSM 44701T), isolated from a smear-ripened cheese.</title>
        <authorList>
            <consortium name="US DOE Joint Genome Institute (JGI-PGF)"/>
            <person name="Walter F."/>
            <person name="Albersmeier A."/>
            <person name="Kalinowski J."/>
            <person name="Ruckert C."/>
        </authorList>
    </citation>
    <scope>NUCLEOTIDE SEQUENCE</scope>
    <source>
        <strain evidence="1">CGMCC 1.15360</strain>
    </source>
</reference>
<evidence type="ECO:0000313" key="1">
    <source>
        <dbReference type="EMBL" id="GGD75039.1"/>
    </source>
</evidence>